<dbReference type="Proteomes" id="UP001141806">
    <property type="component" value="Unassembled WGS sequence"/>
</dbReference>
<organism evidence="1 2">
    <name type="scientific">Protea cynaroides</name>
    <dbReference type="NCBI Taxonomy" id="273540"/>
    <lineage>
        <taxon>Eukaryota</taxon>
        <taxon>Viridiplantae</taxon>
        <taxon>Streptophyta</taxon>
        <taxon>Embryophyta</taxon>
        <taxon>Tracheophyta</taxon>
        <taxon>Spermatophyta</taxon>
        <taxon>Magnoliopsida</taxon>
        <taxon>Proteales</taxon>
        <taxon>Proteaceae</taxon>
        <taxon>Protea</taxon>
    </lineage>
</organism>
<sequence>MLGLSVASSLSGMVTVTLSNDSTRRTSTVIAECSALQGLPSKALMEFGTLRELEVFNYVDPAVEAATLKFDARVIRGIFFVWNGDGDVVKRFHKTNVNRFLTSSLLALLPLPRYRHFLHSRLRCCHRYSRFWKQSCRRKLPQ</sequence>
<evidence type="ECO:0000313" key="2">
    <source>
        <dbReference type="Proteomes" id="UP001141806"/>
    </source>
</evidence>
<name>A0A9Q0L0B1_9MAGN</name>
<gene>
    <name evidence="1" type="ORF">NE237_010726</name>
</gene>
<proteinExistence type="predicted"/>
<keyword evidence="2" id="KW-1185">Reference proteome</keyword>
<evidence type="ECO:0000313" key="1">
    <source>
        <dbReference type="EMBL" id="KAJ4979946.1"/>
    </source>
</evidence>
<protein>
    <submittedName>
        <fullName evidence="1">Uncharacterized protein</fullName>
    </submittedName>
</protein>
<dbReference type="EMBL" id="JAMYWD010000002">
    <property type="protein sequence ID" value="KAJ4979946.1"/>
    <property type="molecule type" value="Genomic_DNA"/>
</dbReference>
<dbReference type="AlphaFoldDB" id="A0A9Q0L0B1"/>
<reference evidence="1" key="1">
    <citation type="journal article" date="2023" name="Plant J.">
        <title>The genome of the king protea, Protea cynaroides.</title>
        <authorList>
            <person name="Chang J."/>
            <person name="Duong T.A."/>
            <person name="Schoeman C."/>
            <person name="Ma X."/>
            <person name="Roodt D."/>
            <person name="Barker N."/>
            <person name="Li Z."/>
            <person name="Van de Peer Y."/>
            <person name="Mizrachi E."/>
        </authorList>
    </citation>
    <scope>NUCLEOTIDE SEQUENCE</scope>
    <source>
        <tissue evidence="1">Young leaves</tissue>
    </source>
</reference>
<comment type="caution">
    <text evidence="1">The sequence shown here is derived from an EMBL/GenBank/DDBJ whole genome shotgun (WGS) entry which is preliminary data.</text>
</comment>
<accession>A0A9Q0L0B1</accession>